<dbReference type="EMBL" id="JADNYJ010000044">
    <property type="protein sequence ID" value="KAF8901074.1"/>
    <property type="molecule type" value="Genomic_DNA"/>
</dbReference>
<dbReference type="PANTHER" id="PTHR47942">
    <property type="entry name" value="TETRATRICOPEPTIDE REPEAT (TPR)-LIKE SUPERFAMILY PROTEIN-RELATED"/>
    <property type="match status" value="1"/>
</dbReference>
<comment type="caution">
    <text evidence="3">The sequence shown here is derived from an EMBL/GenBank/DDBJ whole genome shotgun (WGS) entry which is preliminary data.</text>
</comment>
<sequence length="853" mass="95053">MCSPLPPALLDLTLLRLATPSSVRPALSVASNSRWSRALGRRSGHHAAALEPIPSPAYQEFINNELATYKLAERRKYANANSLTVRNSMAGQTKVPMHPVRELEKRVQALDEAIESEQLAFQPSFYTEENLMALYQDVLAVDIPENARSNDKEAKRAVEKALAAAEADEDTRILKKLQQRVAQNESGDPDRDSEISHRNILLRVHDIVSRAEAARVRADPSSAGRPPSIPIAVLSTREFETLVRKSVAAHDTAAGEIALDIAKIAGLPMPMTALDNILRQHAVSGDSTAADKLLKSFLIEKPTEMQRHLHVQAHLNATPQEVLPTSALNLLHYYEEQNAAVPMRTYTSVITSLFSRPSSLARAHAWDLFSHMRYVAHPNPDVLLYTLMIRACASPVSVAYSSEPEKALDLWTEMTADHSIEPTVGSYNAVILACAKSGEKTYVNEAFRLCRQMLDSHRDAGGYSAFRPDRKTFCALLEGTKRIGDLARARWILAEMVRGSGKEEVNPIDAEIDDEVMMHMFHTYASYKPPFIRSTAPLVTGDSATDPTVLNSQSNPTSVTTQPSEGPETGLAVEDKTDAPTFAHNPPQTHAEVVREVKVLFDRILRDNRGEESQTSASLPFSEKKFRNVKLSPRLLGSYLSVFYQHALLETAQELFRKIFDELQVMKTPRLIVDALERCANGRRGAERQVALAFSNEVWDQWIALEKIGCDPNNALNSRFVERAHVARIRILAVTDNINRAMDQLRDFAARYPPNNVTTPSPKHPLQSTRTALVGQRPLVRMTSVTEVPDDHVPPLMTFRDVEVLHHRLIGEGRTKDIGYITWLCKAYEWALRVRRDQAVKAKVSKKVVATAA</sequence>
<evidence type="ECO:0000313" key="4">
    <source>
        <dbReference type="Proteomes" id="UP000724874"/>
    </source>
</evidence>
<dbReference type="AlphaFoldDB" id="A0A9P5TMB3"/>
<protein>
    <submittedName>
        <fullName evidence="3">Uncharacterized protein</fullName>
    </submittedName>
</protein>
<evidence type="ECO:0000256" key="1">
    <source>
        <dbReference type="ARBA" id="ARBA00022737"/>
    </source>
</evidence>
<dbReference type="InterPro" id="IPR051222">
    <property type="entry name" value="PPR/CCM1_RNA-binding"/>
</dbReference>
<reference evidence="3" key="1">
    <citation type="submission" date="2020-11" db="EMBL/GenBank/DDBJ databases">
        <authorList>
            <consortium name="DOE Joint Genome Institute"/>
            <person name="Ahrendt S."/>
            <person name="Riley R."/>
            <person name="Andreopoulos W."/>
            <person name="LaButti K."/>
            <person name="Pangilinan J."/>
            <person name="Ruiz-duenas F.J."/>
            <person name="Barrasa J.M."/>
            <person name="Sanchez-Garcia M."/>
            <person name="Camarero S."/>
            <person name="Miyauchi S."/>
            <person name="Serrano A."/>
            <person name="Linde D."/>
            <person name="Babiker R."/>
            <person name="Drula E."/>
            <person name="Ayuso-Fernandez I."/>
            <person name="Pacheco R."/>
            <person name="Padilla G."/>
            <person name="Ferreira P."/>
            <person name="Barriuso J."/>
            <person name="Kellner H."/>
            <person name="Castanera R."/>
            <person name="Alfaro M."/>
            <person name="Ramirez L."/>
            <person name="Pisabarro A.G."/>
            <person name="Kuo A."/>
            <person name="Tritt A."/>
            <person name="Lipzen A."/>
            <person name="He G."/>
            <person name="Yan M."/>
            <person name="Ng V."/>
            <person name="Cullen D."/>
            <person name="Martin F."/>
            <person name="Rosso M.-N."/>
            <person name="Henrissat B."/>
            <person name="Hibbett D."/>
            <person name="Martinez A.T."/>
            <person name="Grigoriev I.V."/>
        </authorList>
    </citation>
    <scope>NUCLEOTIDE SEQUENCE</scope>
    <source>
        <strain evidence="3">AH 44721</strain>
    </source>
</reference>
<feature type="region of interest" description="Disordered" evidence="2">
    <location>
        <begin position="543"/>
        <end position="572"/>
    </location>
</feature>
<accession>A0A9P5TMB3</accession>
<gene>
    <name evidence="3" type="ORF">CPB84DRAFT_1778412</name>
</gene>
<proteinExistence type="predicted"/>
<organism evidence="3 4">
    <name type="scientific">Gymnopilus junonius</name>
    <name type="common">Spectacular rustgill mushroom</name>
    <name type="synonym">Gymnopilus spectabilis subsp. junonius</name>
    <dbReference type="NCBI Taxonomy" id="109634"/>
    <lineage>
        <taxon>Eukaryota</taxon>
        <taxon>Fungi</taxon>
        <taxon>Dikarya</taxon>
        <taxon>Basidiomycota</taxon>
        <taxon>Agaricomycotina</taxon>
        <taxon>Agaricomycetes</taxon>
        <taxon>Agaricomycetidae</taxon>
        <taxon>Agaricales</taxon>
        <taxon>Agaricineae</taxon>
        <taxon>Hymenogastraceae</taxon>
        <taxon>Gymnopilus</taxon>
    </lineage>
</organism>
<keyword evidence="4" id="KW-1185">Reference proteome</keyword>
<dbReference type="PANTHER" id="PTHR47942:SF63">
    <property type="entry name" value="PENTATRICOPEPTIDE REPEAT-CONTAINING PROTEIN"/>
    <property type="match status" value="1"/>
</dbReference>
<dbReference type="InterPro" id="IPR011990">
    <property type="entry name" value="TPR-like_helical_dom_sf"/>
</dbReference>
<dbReference type="OrthoDB" id="5588846at2759"/>
<keyword evidence="1" id="KW-0677">Repeat</keyword>
<name>A0A9P5TMB3_GYMJU</name>
<dbReference type="Gene3D" id="1.25.40.10">
    <property type="entry name" value="Tetratricopeptide repeat domain"/>
    <property type="match status" value="1"/>
</dbReference>
<evidence type="ECO:0000313" key="3">
    <source>
        <dbReference type="EMBL" id="KAF8901074.1"/>
    </source>
</evidence>
<evidence type="ECO:0000256" key="2">
    <source>
        <dbReference type="SAM" id="MobiDB-lite"/>
    </source>
</evidence>
<feature type="compositionally biased region" description="Polar residues" evidence="2">
    <location>
        <begin position="543"/>
        <end position="564"/>
    </location>
</feature>
<dbReference type="Proteomes" id="UP000724874">
    <property type="component" value="Unassembled WGS sequence"/>
</dbReference>